<name>A0A1G4APQ7_9PEZI</name>
<organism evidence="3 4">
    <name type="scientific">Colletotrichum orchidophilum</name>
    <dbReference type="NCBI Taxonomy" id="1209926"/>
    <lineage>
        <taxon>Eukaryota</taxon>
        <taxon>Fungi</taxon>
        <taxon>Dikarya</taxon>
        <taxon>Ascomycota</taxon>
        <taxon>Pezizomycotina</taxon>
        <taxon>Sordariomycetes</taxon>
        <taxon>Hypocreomycetidae</taxon>
        <taxon>Glomerellales</taxon>
        <taxon>Glomerellaceae</taxon>
        <taxon>Colletotrichum</taxon>
    </lineage>
</organism>
<dbReference type="STRING" id="1209926.A0A1G4APQ7"/>
<dbReference type="InterPro" id="IPR021858">
    <property type="entry name" value="Fun_TF"/>
</dbReference>
<dbReference type="GO" id="GO:0003700">
    <property type="term" value="F:DNA-binding transcription factor activity"/>
    <property type="evidence" value="ECO:0007669"/>
    <property type="project" value="TreeGrafter"/>
</dbReference>
<keyword evidence="2" id="KW-0539">Nucleus</keyword>
<evidence type="ECO:0000313" key="4">
    <source>
        <dbReference type="Proteomes" id="UP000176998"/>
    </source>
</evidence>
<dbReference type="EMBL" id="MJBS01000199">
    <property type="protein sequence ID" value="OHE91144.1"/>
    <property type="molecule type" value="Genomic_DNA"/>
</dbReference>
<dbReference type="PANTHER" id="PTHR37534:SF7">
    <property type="entry name" value="TRANSCRIPTIONAL ACTIVATOR PROTEIN UGA3"/>
    <property type="match status" value="1"/>
</dbReference>
<reference evidence="3 4" key="1">
    <citation type="submission" date="2016-09" db="EMBL/GenBank/DDBJ databases">
        <authorList>
            <person name="Capua I."/>
            <person name="De Benedictis P."/>
            <person name="Joannis T."/>
            <person name="Lombin L.H."/>
            <person name="Cattoli G."/>
        </authorList>
    </citation>
    <scope>NUCLEOTIDE SEQUENCE [LARGE SCALE GENOMIC DNA]</scope>
    <source>
        <strain evidence="3 4">IMI 309357</strain>
    </source>
</reference>
<evidence type="ECO:0000313" key="3">
    <source>
        <dbReference type="EMBL" id="OHE91144.1"/>
    </source>
</evidence>
<dbReference type="GeneID" id="34566682"/>
<comment type="caution">
    <text evidence="3">The sequence shown here is derived from an EMBL/GenBank/DDBJ whole genome shotgun (WGS) entry which is preliminary data.</text>
</comment>
<evidence type="ECO:0000256" key="2">
    <source>
        <dbReference type="ARBA" id="ARBA00023242"/>
    </source>
</evidence>
<dbReference type="GO" id="GO:0000976">
    <property type="term" value="F:transcription cis-regulatory region binding"/>
    <property type="evidence" value="ECO:0007669"/>
    <property type="project" value="TreeGrafter"/>
</dbReference>
<dbReference type="OrthoDB" id="5229455at2759"/>
<dbReference type="GO" id="GO:0005634">
    <property type="term" value="C:nucleus"/>
    <property type="evidence" value="ECO:0007669"/>
    <property type="project" value="UniProtKB-SubCell"/>
</dbReference>
<comment type="subcellular location">
    <subcellularLocation>
        <location evidence="1">Nucleus</location>
    </subcellularLocation>
</comment>
<proteinExistence type="predicted"/>
<dbReference type="Proteomes" id="UP000176998">
    <property type="component" value="Unassembled WGS sequence"/>
</dbReference>
<dbReference type="PANTHER" id="PTHR37534">
    <property type="entry name" value="TRANSCRIPTIONAL ACTIVATOR PROTEIN UGA3"/>
    <property type="match status" value="1"/>
</dbReference>
<keyword evidence="4" id="KW-1185">Reference proteome</keyword>
<protein>
    <recommendedName>
        <fullName evidence="5">C6 zinc finger protein</fullName>
    </recommendedName>
</protein>
<dbReference type="GO" id="GO:0045944">
    <property type="term" value="P:positive regulation of transcription by RNA polymerase II"/>
    <property type="evidence" value="ECO:0007669"/>
    <property type="project" value="TreeGrafter"/>
</dbReference>
<dbReference type="AlphaFoldDB" id="A0A1G4APQ7"/>
<sequence>MVMYEEEVTNFSDDFRDWITHPIYTFSRHLISPLLRMGRLLQHTRQSMSWPDQMKAEAAALEEELLQCYDRDVEANRGPIKDTADVLHVNEAMHAAALIMFYTRIMDMPFTTPLIRRNVDKVQREASFIAPSSLSSRAIIFPLFIAGCEAVDGRVRELIAQRILGSNYCSELEPSKVVSHLSQIWSVRDQSPGLTWLEWSQQGNPLEDYHRSS</sequence>
<accession>A0A1G4APQ7</accession>
<dbReference type="Pfam" id="PF11951">
    <property type="entry name" value="Fungal_trans_2"/>
    <property type="match status" value="1"/>
</dbReference>
<evidence type="ECO:0008006" key="5">
    <source>
        <dbReference type="Google" id="ProtNLM"/>
    </source>
</evidence>
<evidence type="ECO:0000256" key="1">
    <source>
        <dbReference type="ARBA" id="ARBA00004123"/>
    </source>
</evidence>
<gene>
    <name evidence="3" type="ORF">CORC01_13555</name>
</gene>
<dbReference type="RefSeq" id="XP_022468317.1">
    <property type="nucleotide sequence ID" value="XM_022625172.1"/>
</dbReference>